<organism evidence="2 3">
    <name type="scientific">Aporhodopirellula rubra</name>
    <dbReference type="NCBI Taxonomy" id="980271"/>
    <lineage>
        <taxon>Bacteria</taxon>
        <taxon>Pseudomonadati</taxon>
        <taxon>Planctomycetota</taxon>
        <taxon>Planctomycetia</taxon>
        <taxon>Pirellulales</taxon>
        <taxon>Pirellulaceae</taxon>
        <taxon>Aporhodopirellula</taxon>
    </lineage>
</organism>
<feature type="transmembrane region" description="Helical" evidence="1">
    <location>
        <begin position="172"/>
        <end position="192"/>
    </location>
</feature>
<dbReference type="AlphaFoldDB" id="A0A7W5H4L9"/>
<keyword evidence="1" id="KW-0812">Transmembrane</keyword>
<accession>A0A7W5H4L9</accession>
<feature type="transmembrane region" description="Helical" evidence="1">
    <location>
        <begin position="24"/>
        <end position="42"/>
    </location>
</feature>
<feature type="transmembrane region" description="Helical" evidence="1">
    <location>
        <begin position="204"/>
        <end position="221"/>
    </location>
</feature>
<name>A0A7W5H4L9_9BACT</name>
<dbReference type="InterPro" id="IPR018750">
    <property type="entry name" value="DUF2306_membrane"/>
</dbReference>
<feature type="transmembrane region" description="Helical" evidence="1">
    <location>
        <begin position="129"/>
        <end position="152"/>
    </location>
</feature>
<evidence type="ECO:0000313" key="2">
    <source>
        <dbReference type="EMBL" id="MBB3206527.1"/>
    </source>
</evidence>
<dbReference type="RefSeq" id="WP_184304984.1">
    <property type="nucleotide sequence ID" value="NZ_JACHXU010000006.1"/>
</dbReference>
<evidence type="ECO:0000313" key="3">
    <source>
        <dbReference type="Proteomes" id="UP000536179"/>
    </source>
</evidence>
<comment type="caution">
    <text evidence="2">The sequence shown here is derived from an EMBL/GenBank/DDBJ whole genome shotgun (WGS) entry which is preliminary data.</text>
</comment>
<gene>
    <name evidence="2" type="ORF">FHS27_002336</name>
</gene>
<keyword evidence="1" id="KW-0472">Membrane</keyword>
<feature type="transmembrane region" description="Helical" evidence="1">
    <location>
        <begin position="72"/>
        <end position="92"/>
    </location>
</feature>
<dbReference type="Proteomes" id="UP000536179">
    <property type="component" value="Unassembled WGS sequence"/>
</dbReference>
<keyword evidence="1" id="KW-1133">Transmembrane helix</keyword>
<proteinExistence type="predicted"/>
<protein>
    <recommendedName>
        <fullName evidence="4">DUF2306 domain-containing protein</fullName>
    </recommendedName>
</protein>
<dbReference type="Pfam" id="PF10067">
    <property type="entry name" value="DUF2306"/>
    <property type="match status" value="1"/>
</dbReference>
<feature type="transmembrane region" description="Helical" evidence="1">
    <location>
        <begin position="104"/>
        <end position="123"/>
    </location>
</feature>
<keyword evidence="3" id="KW-1185">Reference proteome</keyword>
<dbReference type="EMBL" id="JACHXU010000006">
    <property type="protein sequence ID" value="MBB3206527.1"/>
    <property type="molecule type" value="Genomic_DNA"/>
</dbReference>
<evidence type="ECO:0000256" key="1">
    <source>
        <dbReference type="SAM" id="Phobius"/>
    </source>
</evidence>
<sequence>MAQTINRDQCDDGKLRRREILTRMLFWAVVVVLLKVFLSIVVEYRRYFPADFESNFLSGRRHSFTGGYRQAFYVHILSSPVALGLATFLMISGGKKRWRVLHRFVGRIQFALVLLVVVPSGMVMAKDAYAGPISAAGFVSLNVATAACLIMAVWRARDRKFIAHRRWATRSFVLLASPLLLRLIAGAAIVSGLESERSYQLNSWISWLIPLLIYETCFAYPKPRQSELVNQDNVRVETGESG</sequence>
<reference evidence="2 3" key="1">
    <citation type="submission" date="2020-08" db="EMBL/GenBank/DDBJ databases">
        <title>Genomic Encyclopedia of Type Strains, Phase III (KMG-III): the genomes of soil and plant-associated and newly described type strains.</title>
        <authorList>
            <person name="Whitman W."/>
        </authorList>
    </citation>
    <scope>NUCLEOTIDE SEQUENCE [LARGE SCALE GENOMIC DNA]</scope>
    <source>
        <strain evidence="2 3">CECT 8075</strain>
    </source>
</reference>
<evidence type="ECO:0008006" key="4">
    <source>
        <dbReference type="Google" id="ProtNLM"/>
    </source>
</evidence>